<protein>
    <submittedName>
        <fullName evidence="1">Uncharacterized protein</fullName>
    </submittedName>
</protein>
<dbReference type="AlphaFoldDB" id="A0A917UFW9"/>
<sequence length="82" mass="8337">MTRSAASGTCTPLCGRVTRAGACSAGPGDAVWSVVLMTGDLLWDVADFWEARGGRLPSTRPGVVLAGGVQPAGVYRTVVVSS</sequence>
<dbReference type="Proteomes" id="UP000642070">
    <property type="component" value="Unassembled WGS sequence"/>
</dbReference>
<reference evidence="1" key="1">
    <citation type="journal article" date="2014" name="Int. J. Syst. Evol. Microbiol.">
        <title>Complete genome sequence of Corynebacterium casei LMG S-19264T (=DSM 44701T), isolated from a smear-ripened cheese.</title>
        <authorList>
            <consortium name="US DOE Joint Genome Institute (JGI-PGF)"/>
            <person name="Walter F."/>
            <person name="Albersmeier A."/>
            <person name="Kalinowski J."/>
            <person name="Ruckert C."/>
        </authorList>
    </citation>
    <scope>NUCLEOTIDE SEQUENCE</scope>
    <source>
        <strain evidence="1">JCM 19831</strain>
    </source>
</reference>
<reference evidence="1" key="2">
    <citation type="submission" date="2020-09" db="EMBL/GenBank/DDBJ databases">
        <authorList>
            <person name="Sun Q."/>
            <person name="Ohkuma M."/>
        </authorList>
    </citation>
    <scope>NUCLEOTIDE SEQUENCE</scope>
    <source>
        <strain evidence="1">JCM 19831</strain>
    </source>
</reference>
<evidence type="ECO:0000313" key="2">
    <source>
        <dbReference type="Proteomes" id="UP000642070"/>
    </source>
</evidence>
<gene>
    <name evidence="1" type="ORF">GCM10007977_110130</name>
</gene>
<proteinExistence type="predicted"/>
<comment type="caution">
    <text evidence="1">The sequence shown here is derived from an EMBL/GenBank/DDBJ whole genome shotgun (WGS) entry which is preliminary data.</text>
</comment>
<name>A0A917UFW9_9ACTN</name>
<evidence type="ECO:0000313" key="1">
    <source>
        <dbReference type="EMBL" id="GGM90046.1"/>
    </source>
</evidence>
<organism evidence="1 2">
    <name type="scientific">Dactylosporangium sucinum</name>
    <dbReference type="NCBI Taxonomy" id="1424081"/>
    <lineage>
        <taxon>Bacteria</taxon>
        <taxon>Bacillati</taxon>
        <taxon>Actinomycetota</taxon>
        <taxon>Actinomycetes</taxon>
        <taxon>Micromonosporales</taxon>
        <taxon>Micromonosporaceae</taxon>
        <taxon>Dactylosporangium</taxon>
    </lineage>
</organism>
<dbReference type="EMBL" id="BMPI01000136">
    <property type="protein sequence ID" value="GGM90046.1"/>
    <property type="molecule type" value="Genomic_DNA"/>
</dbReference>
<keyword evidence="2" id="KW-1185">Reference proteome</keyword>
<accession>A0A917UFW9</accession>